<dbReference type="CDD" id="cd13136">
    <property type="entry name" value="MATE_DinF_like"/>
    <property type="match status" value="1"/>
</dbReference>
<keyword evidence="3" id="KW-0813">Transport</keyword>
<feature type="transmembrane region" description="Helical" evidence="7">
    <location>
        <begin position="79"/>
        <end position="100"/>
    </location>
</feature>
<protein>
    <submittedName>
        <fullName evidence="8">MATE family multidrug resistance protein</fullName>
    </submittedName>
</protein>
<dbReference type="PANTHER" id="PTHR43298:SF2">
    <property type="entry name" value="FMN_FAD EXPORTER YEEO-RELATED"/>
    <property type="match status" value="1"/>
</dbReference>
<dbReference type="PANTHER" id="PTHR43298">
    <property type="entry name" value="MULTIDRUG RESISTANCE PROTEIN NORM-RELATED"/>
    <property type="match status" value="1"/>
</dbReference>
<name>A0A397PJQ9_9HYPH</name>
<dbReference type="EMBL" id="QXDF01000003">
    <property type="protein sequence ID" value="RIA47397.1"/>
    <property type="molecule type" value="Genomic_DNA"/>
</dbReference>
<evidence type="ECO:0000313" key="9">
    <source>
        <dbReference type="Proteomes" id="UP000266273"/>
    </source>
</evidence>
<evidence type="ECO:0000256" key="5">
    <source>
        <dbReference type="ARBA" id="ARBA00022989"/>
    </source>
</evidence>
<gene>
    <name evidence="8" type="ORF">BXY53_2476</name>
</gene>
<dbReference type="InterPro" id="IPR044644">
    <property type="entry name" value="DinF-like"/>
</dbReference>
<keyword evidence="4 7" id="KW-0812">Transmembrane</keyword>
<organism evidence="8 9">
    <name type="scientific">Dichotomicrobium thermohalophilum</name>
    <dbReference type="NCBI Taxonomy" id="933063"/>
    <lineage>
        <taxon>Bacteria</taxon>
        <taxon>Pseudomonadati</taxon>
        <taxon>Pseudomonadota</taxon>
        <taxon>Alphaproteobacteria</taxon>
        <taxon>Hyphomicrobiales</taxon>
        <taxon>Hyphomicrobiaceae</taxon>
        <taxon>Dichotomicrobium</taxon>
    </lineage>
</organism>
<feature type="transmembrane region" description="Helical" evidence="7">
    <location>
        <begin position="120"/>
        <end position="144"/>
    </location>
</feature>
<keyword evidence="9" id="KW-1185">Reference proteome</keyword>
<reference evidence="8 9" key="1">
    <citation type="submission" date="2018-08" db="EMBL/GenBank/DDBJ databases">
        <title>Genomic Encyclopedia of Archaeal and Bacterial Type Strains, Phase II (KMG-II): from individual species to whole genera.</title>
        <authorList>
            <person name="Goeker M."/>
        </authorList>
    </citation>
    <scope>NUCLEOTIDE SEQUENCE [LARGE SCALE GENOMIC DNA]</scope>
    <source>
        <strain evidence="8 9">DSM 5002</strain>
    </source>
</reference>
<feature type="transmembrane region" description="Helical" evidence="7">
    <location>
        <begin position="399"/>
        <end position="417"/>
    </location>
</feature>
<dbReference type="GO" id="GO:0042910">
    <property type="term" value="F:xenobiotic transmembrane transporter activity"/>
    <property type="evidence" value="ECO:0007669"/>
    <property type="project" value="InterPro"/>
</dbReference>
<feature type="transmembrane region" description="Helical" evidence="7">
    <location>
        <begin position="341"/>
        <end position="362"/>
    </location>
</feature>
<feature type="transmembrane region" description="Helical" evidence="7">
    <location>
        <begin position="374"/>
        <end position="393"/>
    </location>
</feature>
<sequence length="437" mass="46024">MLAIAGPMIFSNVTTPLIGAVDTAVIGQLGAAHLIGAVAVGATIFTFFYWAFGFLRMGTTGLTAQASGAERNREVLATLYRALLVAGTAGVAIIMLQWPIAEAAFALMGASPDVDEAARTYFAIRIWSAPAALANYALVGWFIGLGRAGMAFRLQLLLNLTNIALDALFVLAFGWGVAGVAAGTLIAETGAALVGLAVALRASAGLQIRLWRVFNAAKLRRMIAVNGDIMIRTLSLLFAFSFFTAQGARAGDLILAANAILMHFLSVSAYFLDGIAYATEALTGKAIGARNLARFHDAVRLSSIWAAGLSLAVGAVFWLGGDTVIDAMTVNEAVRSLARDYLVWAALAPVIGVACFQLDGIFIGATRTRDMRNMMLVSLAVYLLAWAALTPPFGNHGLWAALMVLFITRALTLAIRLPALKRDAFARVLAGAATPQA</sequence>
<evidence type="ECO:0000256" key="1">
    <source>
        <dbReference type="ARBA" id="ARBA00004141"/>
    </source>
</evidence>
<feature type="transmembrane region" description="Helical" evidence="7">
    <location>
        <begin position="229"/>
        <end position="248"/>
    </location>
</feature>
<comment type="similarity">
    <text evidence="2">Belongs to the multi antimicrobial extrusion (MATE) (TC 2.A.66.1) family.</text>
</comment>
<keyword evidence="5 7" id="KW-1133">Transmembrane helix</keyword>
<feature type="transmembrane region" description="Helical" evidence="7">
    <location>
        <begin position="254"/>
        <end position="277"/>
    </location>
</feature>
<feature type="transmembrane region" description="Helical" evidence="7">
    <location>
        <begin position="156"/>
        <end position="178"/>
    </location>
</feature>
<dbReference type="Proteomes" id="UP000266273">
    <property type="component" value="Unassembled WGS sequence"/>
</dbReference>
<feature type="transmembrane region" description="Helical" evidence="7">
    <location>
        <begin position="31"/>
        <end position="52"/>
    </location>
</feature>
<dbReference type="Pfam" id="PF01554">
    <property type="entry name" value="MatE"/>
    <property type="match status" value="2"/>
</dbReference>
<comment type="subcellular location">
    <subcellularLocation>
        <location evidence="1">Membrane</location>
        <topology evidence="1">Multi-pass membrane protein</topology>
    </subcellularLocation>
</comment>
<comment type="caution">
    <text evidence="8">The sequence shown here is derived from an EMBL/GenBank/DDBJ whole genome shotgun (WGS) entry which is preliminary data.</text>
</comment>
<evidence type="ECO:0000256" key="6">
    <source>
        <dbReference type="ARBA" id="ARBA00023136"/>
    </source>
</evidence>
<evidence type="ECO:0000256" key="4">
    <source>
        <dbReference type="ARBA" id="ARBA00022692"/>
    </source>
</evidence>
<dbReference type="GO" id="GO:0015297">
    <property type="term" value="F:antiporter activity"/>
    <property type="evidence" value="ECO:0007669"/>
    <property type="project" value="InterPro"/>
</dbReference>
<evidence type="ECO:0000256" key="2">
    <source>
        <dbReference type="ARBA" id="ARBA00010199"/>
    </source>
</evidence>
<feature type="transmembrane region" description="Helical" evidence="7">
    <location>
        <begin position="190"/>
        <end position="208"/>
    </location>
</feature>
<accession>A0A397PJQ9</accession>
<dbReference type="InterPro" id="IPR002528">
    <property type="entry name" value="MATE_fam"/>
</dbReference>
<evidence type="ECO:0000256" key="7">
    <source>
        <dbReference type="SAM" id="Phobius"/>
    </source>
</evidence>
<keyword evidence="6 7" id="KW-0472">Membrane</keyword>
<proteinExistence type="inferred from homology"/>
<feature type="transmembrane region" description="Helical" evidence="7">
    <location>
        <begin position="298"/>
        <end position="321"/>
    </location>
</feature>
<evidence type="ECO:0000313" key="8">
    <source>
        <dbReference type="EMBL" id="RIA47397.1"/>
    </source>
</evidence>
<dbReference type="NCBIfam" id="TIGR00797">
    <property type="entry name" value="matE"/>
    <property type="match status" value="1"/>
</dbReference>
<dbReference type="GO" id="GO:0005886">
    <property type="term" value="C:plasma membrane"/>
    <property type="evidence" value="ECO:0007669"/>
    <property type="project" value="TreeGrafter"/>
</dbReference>
<dbReference type="AlphaFoldDB" id="A0A397PJQ9"/>
<dbReference type="InterPro" id="IPR050222">
    <property type="entry name" value="MATE_MdtK"/>
</dbReference>
<evidence type="ECO:0000256" key="3">
    <source>
        <dbReference type="ARBA" id="ARBA00022448"/>
    </source>
</evidence>